<proteinExistence type="predicted"/>
<protein>
    <submittedName>
        <fullName evidence="2">Uncharacterized protein</fullName>
    </submittedName>
</protein>
<dbReference type="Proteomes" id="UP000809137">
    <property type="component" value="Unassembled WGS sequence"/>
</dbReference>
<evidence type="ECO:0000256" key="1">
    <source>
        <dbReference type="SAM" id="MobiDB-lite"/>
    </source>
</evidence>
<dbReference type="RefSeq" id="WP_039384852.1">
    <property type="nucleotide sequence ID" value="NZ_CP083448.1"/>
</dbReference>
<dbReference type="GeneID" id="84691476"/>
<sequence length="68" mass="7655">MFKHNSNEERKHEGDVAKGLPEAAPSAGNAYEEDDHPVQDAPDEHGEIPRTRDSSEDEKKDPWEDKGK</sequence>
<accession>A0ABS1Z0K8</accession>
<evidence type="ECO:0000313" key="2">
    <source>
        <dbReference type="EMBL" id="MBM0745930.1"/>
    </source>
</evidence>
<name>A0ABS1Z0K8_9GAMM</name>
<organism evidence="2 3">
    <name type="scientific">Pantoea eucrina</name>
    <dbReference type="NCBI Taxonomy" id="472693"/>
    <lineage>
        <taxon>Bacteria</taxon>
        <taxon>Pseudomonadati</taxon>
        <taxon>Pseudomonadota</taxon>
        <taxon>Gammaproteobacteria</taxon>
        <taxon>Enterobacterales</taxon>
        <taxon>Erwiniaceae</taxon>
        <taxon>Pantoea</taxon>
    </lineage>
</organism>
<feature type="compositionally biased region" description="Basic and acidic residues" evidence="1">
    <location>
        <begin position="1"/>
        <end position="16"/>
    </location>
</feature>
<keyword evidence="3" id="KW-1185">Reference proteome</keyword>
<evidence type="ECO:0000313" key="3">
    <source>
        <dbReference type="Proteomes" id="UP000809137"/>
    </source>
</evidence>
<comment type="caution">
    <text evidence="2">The sequence shown here is derived from an EMBL/GenBank/DDBJ whole genome shotgun (WGS) entry which is preliminary data.</text>
</comment>
<feature type="compositionally biased region" description="Basic and acidic residues" evidence="1">
    <location>
        <begin position="36"/>
        <end position="68"/>
    </location>
</feature>
<feature type="region of interest" description="Disordered" evidence="1">
    <location>
        <begin position="1"/>
        <end position="68"/>
    </location>
</feature>
<gene>
    <name evidence="2" type="ORF">JJB79_00630</name>
</gene>
<dbReference type="EMBL" id="JAFCXS010000001">
    <property type="protein sequence ID" value="MBM0745930.1"/>
    <property type="molecule type" value="Genomic_DNA"/>
</dbReference>
<reference evidence="2 3" key="1">
    <citation type="submission" date="2021-01" db="EMBL/GenBank/DDBJ databases">
        <title>Complete genome sequence of Pantoea eucrina OB49, a heavy metal tolerant bacterium with PGPR potential isolated from wheat in Algeria.</title>
        <authorList>
            <person name="Lekired A."/>
            <person name="Ouzari I.H."/>
        </authorList>
    </citation>
    <scope>NUCLEOTIDE SEQUENCE [LARGE SCALE GENOMIC DNA]</scope>
    <source>
        <strain evidence="2 3">OB49</strain>
    </source>
</reference>